<organism evidence="1 2">
    <name type="scientific">Streptosporangium vulgare</name>
    <dbReference type="NCBI Taxonomy" id="46190"/>
    <lineage>
        <taxon>Bacteria</taxon>
        <taxon>Bacillati</taxon>
        <taxon>Actinomycetota</taxon>
        <taxon>Actinomycetes</taxon>
        <taxon>Streptosporangiales</taxon>
        <taxon>Streptosporangiaceae</taxon>
        <taxon>Streptosporangium</taxon>
    </lineage>
</organism>
<evidence type="ECO:0000313" key="2">
    <source>
        <dbReference type="Proteomes" id="UP001589610"/>
    </source>
</evidence>
<sequence length="358" mass="38868">MAGYFRPADGPYARSVVLAELARLWDQSVHRESAEGRTITQKQLAEDSEVPATTLNSWATGASLPRELDQLTRVGGVLAGWAGEKPSAGTVWSQRIAADRKARRTSVAAGGIDRHPGWPLEKMTDPFLLEVHRPIEAGGPKAEALPVLPPYVARAHDERLAQVVELAVGGLSAMAVLVGESSTGKTRACWEALAMLREQGGWRLWHPFDPTRPEAALAELSQVGPHTVVWLNETQHYLDTPGDVGERVAAALRTLLTDSGRAPVLVMGTLWRRNWDILTRSADPDRHAQARVVLAGTDITVEEKFTGTQQQALREAAATDSRLAEALAEAKDGQITQYLAGGLNCWPATATPRLRRGR</sequence>
<proteinExistence type="predicted"/>
<keyword evidence="2" id="KW-1185">Reference proteome</keyword>
<gene>
    <name evidence="1" type="ORF">ACFFRH_39905</name>
</gene>
<evidence type="ECO:0008006" key="3">
    <source>
        <dbReference type="Google" id="ProtNLM"/>
    </source>
</evidence>
<reference evidence="1 2" key="1">
    <citation type="submission" date="2024-09" db="EMBL/GenBank/DDBJ databases">
        <authorList>
            <person name="Sun Q."/>
            <person name="Mori K."/>
        </authorList>
    </citation>
    <scope>NUCLEOTIDE SEQUENCE [LARGE SCALE GENOMIC DNA]</scope>
    <source>
        <strain evidence="1 2">JCM 3028</strain>
    </source>
</reference>
<name>A0ABV5TRC3_9ACTN</name>
<evidence type="ECO:0000313" key="1">
    <source>
        <dbReference type="EMBL" id="MFB9681680.1"/>
    </source>
</evidence>
<comment type="caution">
    <text evidence="1">The sequence shown here is derived from an EMBL/GenBank/DDBJ whole genome shotgun (WGS) entry which is preliminary data.</text>
</comment>
<accession>A0ABV5TRC3</accession>
<dbReference type="Proteomes" id="UP001589610">
    <property type="component" value="Unassembled WGS sequence"/>
</dbReference>
<protein>
    <recommendedName>
        <fullName evidence="3">HTH cro/C1-type domain-containing protein</fullName>
    </recommendedName>
</protein>
<dbReference type="EMBL" id="JBHMBS010000037">
    <property type="protein sequence ID" value="MFB9681680.1"/>
    <property type="molecule type" value="Genomic_DNA"/>
</dbReference>
<dbReference type="RefSeq" id="WP_386162857.1">
    <property type="nucleotide sequence ID" value="NZ_JBHMBS010000037.1"/>
</dbReference>